<dbReference type="EMBL" id="CP000481">
    <property type="protein sequence ID" value="ABK52866.1"/>
    <property type="molecule type" value="Genomic_DNA"/>
</dbReference>
<dbReference type="PROSITE" id="PS51273">
    <property type="entry name" value="GATASE_TYPE_1"/>
    <property type="match status" value="1"/>
</dbReference>
<dbReference type="InterPro" id="IPR017926">
    <property type="entry name" value="GATASE"/>
</dbReference>
<dbReference type="Gene3D" id="3.40.50.880">
    <property type="match status" value="1"/>
</dbReference>
<dbReference type="OrthoDB" id="5196541at2"/>
<dbReference type="SUPFAM" id="SSF52317">
    <property type="entry name" value="Class I glutamine amidotransferase-like"/>
    <property type="match status" value="1"/>
</dbReference>
<keyword evidence="2" id="KW-0808">Transferase</keyword>
<feature type="domain" description="Glutamine amidotransferase" evidence="1">
    <location>
        <begin position="52"/>
        <end position="183"/>
    </location>
</feature>
<dbReference type="PANTHER" id="PTHR42695:SF5">
    <property type="entry name" value="GLUTAMINE AMIDOTRANSFERASE YLR126C-RELATED"/>
    <property type="match status" value="1"/>
</dbReference>
<gene>
    <name evidence="2" type="ordered locus">Acel_1094</name>
</gene>
<evidence type="ECO:0000313" key="2">
    <source>
        <dbReference type="EMBL" id="ABK52866.1"/>
    </source>
</evidence>
<protein>
    <submittedName>
        <fullName evidence="2">Glutamine amidotransferase class-I</fullName>
    </submittedName>
</protein>
<dbReference type="STRING" id="351607.Acel_1094"/>
<evidence type="ECO:0000313" key="3">
    <source>
        <dbReference type="Proteomes" id="UP000008221"/>
    </source>
</evidence>
<dbReference type="InterPro" id="IPR044992">
    <property type="entry name" value="ChyE-like"/>
</dbReference>
<accession>A0LTV6</accession>
<dbReference type="InParanoid" id="A0LTV6"/>
<organism evidence="2 3">
    <name type="scientific">Acidothermus cellulolyticus (strain ATCC 43068 / DSM 8971 / 11B)</name>
    <dbReference type="NCBI Taxonomy" id="351607"/>
    <lineage>
        <taxon>Bacteria</taxon>
        <taxon>Bacillati</taxon>
        <taxon>Actinomycetota</taxon>
        <taxon>Actinomycetes</taxon>
        <taxon>Acidothermales</taxon>
        <taxon>Acidothermaceae</taxon>
        <taxon>Acidothermus</taxon>
    </lineage>
</organism>
<name>A0LTV6_ACIC1</name>
<dbReference type="Pfam" id="PF00117">
    <property type="entry name" value="GATase"/>
    <property type="match status" value="1"/>
</dbReference>
<dbReference type="HOGENOM" id="CLU_054974_3_4_11"/>
<dbReference type="GO" id="GO:0016740">
    <property type="term" value="F:transferase activity"/>
    <property type="evidence" value="ECO:0007669"/>
    <property type="project" value="UniProtKB-KW"/>
</dbReference>
<proteinExistence type="predicted"/>
<sequence length="238" mass="26583">MPTVLFIEHDHVSPPGLLGDAFEKCGWDVAEFLVVPPESFDSPAIDVRLPDPLHYDAVVLLGAPWSVYDEALQERWVGEEIALARQADAEGMPVIGVCFGGQLLAATHGGRVERAACAEVGWTRIHSRVPEFIPEGPWLQWHQDRWHTPAGAAELAHSLVAPQAFMLRANLAVQFHPEADETEVALWLEAGGADYVRQHNLDPDELLRITRREQARAAQCTEKLLKGYLERVHDLNRR</sequence>
<evidence type="ECO:0000259" key="1">
    <source>
        <dbReference type="Pfam" id="PF00117"/>
    </source>
</evidence>
<dbReference type="CDD" id="cd01741">
    <property type="entry name" value="GATase1_1"/>
    <property type="match status" value="1"/>
</dbReference>
<dbReference type="RefSeq" id="WP_011719929.1">
    <property type="nucleotide sequence ID" value="NC_008578.1"/>
</dbReference>
<dbReference type="AlphaFoldDB" id="A0LTV6"/>
<dbReference type="PANTHER" id="PTHR42695">
    <property type="entry name" value="GLUTAMINE AMIDOTRANSFERASE YLR126C-RELATED"/>
    <property type="match status" value="1"/>
</dbReference>
<dbReference type="InterPro" id="IPR029062">
    <property type="entry name" value="Class_I_gatase-like"/>
</dbReference>
<reference evidence="2 3" key="1">
    <citation type="journal article" date="2009" name="Genome Res.">
        <title>Complete genome of the cellulolytic thermophile Acidothermus cellulolyticus 11B provides insights into its ecophysiological and evolutionary adaptations.</title>
        <authorList>
            <person name="Barabote R.D."/>
            <person name="Xie G."/>
            <person name="Leu D.H."/>
            <person name="Normand P."/>
            <person name="Necsulea A."/>
            <person name="Daubin V."/>
            <person name="Medigue C."/>
            <person name="Adney W.S."/>
            <person name="Xu X.C."/>
            <person name="Lapidus A."/>
            <person name="Parales R.E."/>
            <person name="Detter C."/>
            <person name="Pujic P."/>
            <person name="Bruce D."/>
            <person name="Lavire C."/>
            <person name="Challacombe J.F."/>
            <person name="Brettin T.S."/>
            <person name="Berry A.M."/>
        </authorList>
    </citation>
    <scope>NUCLEOTIDE SEQUENCE [LARGE SCALE GENOMIC DNA]</scope>
    <source>
        <strain evidence="3">ATCC 43068 / DSM 8971 / 11B</strain>
    </source>
</reference>
<dbReference type="eggNOG" id="COG0518">
    <property type="taxonomic scope" value="Bacteria"/>
</dbReference>
<keyword evidence="3" id="KW-1185">Reference proteome</keyword>
<dbReference type="GO" id="GO:0005829">
    <property type="term" value="C:cytosol"/>
    <property type="evidence" value="ECO:0007669"/>
    <property type="project" value="TreeGrafter"/>
</dbReference>
<dbReference type="Proteomes" id="UP000008221">
    <property type="component" value="Chromosome"/>
</dbReference>
<keyword evidence="2" id="KW-0315">Glutamine amidotransferase</keyword>
<dbReference type="KEGG" id="ace:Acel_1094"/>